<protein>
    <submittedName>
        <fullName evidence="7">Type II secretion system protein</fullName>
    </submittedName>
</protein>
<keyword evidence="3 6" id="KW-0812">Transmembrane</keyword>
<feature type="transmembrane region" description="Helical" evidence="6">
    <location>
        <begin position="20"/>
        <end position="42"/>
    </location>
</feature>
<dbReference type="Proteomes" id="UP000515981">
    <property type="component" value="Chromosome"/>
</dbReference>
<reference evidence="7 8" key="1">
    <citation type="submission" date="2020-08" db="EMBL/GenBank/DDBJ databases">
        <authorList>
            <person name="Liu C."/>
            <person name="Sun Q."/>
        </authorList>
    </citation>
    <scope>NUCLEOTIDE SEQUENCE [LARGE SCALE GENOMIC DNA]</scope>
    <source>
        <strain evidence="7 8">NSJ-8</strain>
    </source>
</reference>
<evidence type="ECO:0000256" key="1">
    <source>
        <dbReference type="ARBA" id="ARBA00004167"/>
    </source>
</evidence>
<dbReference type="InterPro" id="IPR012902">
    <property type="entry name" value="N_methyl_site"/>
</dbReference>
<accession>A0A7G9FUM5</accession>
<sequence length="150" mass="16730">MERKVMKKSTGKRGNGGFSLVELIIVIAIMAVLVGVLAPQYLSYIHKAKVAADQANLKNYFTEIQLDYITTGKYNPAVYSMSSDRPDSLKQREIHFLNGSTAKMQAGYFSVTEDTRGKGGYNIYYYCDECLSDNASVKNKHLDTCATTFL</sequence>
<dbReference type="KEGG" id="ssun:H9Q77_14500"/>
<dbReference type="PANTHER" id="PTHR30093:SF44">
    <property type="entry name" value="TYPE II SECRETION SYSTEM CORE PROTEIN G"/>
    <property type="match status" value="1"/>
</dbReference>
<evidence type="ECO:0000256" key="6">
    <source>
        <dbReference type="SAM" id="Phobius"/>
    </source>
</evidence>
<evidence type="ECO:0000313" key="8">
    <source>
        <dbReference type="Proteomes" id="UP000515981"/>
    </source>
</evidence>
<gene>
    <name evidence="7" type="ORF">H9Q77_14500</name>
</gene>
<dbReference type="GO" id="GO:0016020">
    <property type="term" value="C:membrane"/>
    <property type="evidence" value="ECO:0007669"/>
    <property type="project" value="UniProtKB-SubCell"/>
</dbReference>
<evidence type="ECO:0000313" key="7">
    <source>
        <dbReference type="EMBL" id="QNM02257.1"/>
    </source>
</evidence>
<name>A0A7G9FUM5_9FIRM</name>
<dbReference type="SUPFAM" id="SSF54523">
    <property type="entry name" value="Pili subunits"/>
    <property type="match status" value="1"/>
</dbReference>
<dbReference type="AlphaFoldDB" id="A0A7G9FUM5"/>
<dbReference type="Pfam" id="PF07963">
    <property type="entry name" value="N_methyl"/>
    <property type="match status" value="1"/>
</dbReference>
<dbReference type="InterPro" id="IPR045584">
    <property type="entry name" value="Pilin-like"/>
</dbReference>
<dbReference type="NCBIfam" id="TIGR02532">
    <property type="entry name" value="IV_pilin_GFxxxE"/>
    <property type="match status" value="1"/>
</dbReference>
<evidence type="ECO:0000256" key="5">
    <source>
        <dbReference type="ARBA" id="ARBA00023136"/>
    </source>
</evidence>
<comment type="subcellular location">
    <subcellularLocation>
        <location evidence="1">Membrane</location>
        <topology evidence="1">Single-pass membrane protein</topology>
    </subcellularLocation>
</comment>
<evidence type="ECO:0000256" key="3">
    <source>
        <dbReference type="ARBA" id="ARBA00022692"/>
    </source>
</evidence>
<organism evidence="7 8">
    <name type="scientific">Simiaoa sunii</name>
    <dbReference type="NCBI Taxonomy" id="2763672"/>
    <lineage>
        <taxon>Bacteria</taxon>
        <taxon>Bacillati</taxon>
        <taxon>Bacillota</taxon>
        <taxon>Clostridia</taxon>
        <taxon>Lachnospirales</taxon>
        <taxon>Lachnospiraceae</taxon>
        <taxon>Simiaoa</taxon>
    </lineage>
</organism>
<dbReference type="PROSITE" id="PS00409">
    <property type="entry name" value="PROKAR_NTER_METHYL"/>
    <property type="match status" value="1"/>
</dbReference>
<dbReference type="Gene3D" id="3.30.700.10">
    <property type="entry name" value="Glycoprotein, Type 4 Pilin"/>
    <property type="match status" value="1"/>
</dbReference>
<keyword evidence="8" id="KW-1185">Reference proteome</keyword>
<evidence type="ECO:0000256" key="4">
    <source>
        <dbReference type="ARBA" id="ARBA00022989"/>
    </source>
</evidence>
<proteinExistence type="predicted"/>
<keyword evidence="5 6" id="KW-0472">Membrane</keyword>
<evidence type="ECO:0000256" key="2">
    <source>
        <dbReference type="ARBA" id="ARBA00022481"/>
    </source>
</evidence>
<dbReference type="PANTHER" id="PTHR30093">
    <property type="entry name" value="GENERAL SECRETION PATHWAY PROTEIN G"/>
    <property type="match status" value="1"/>
</dbReference>
<keyword evidence="4 6" id="KW-1133">Transmembrane helix</keyword>
<keyword evidence="2" id="KW-0488">Methylation</keyword>
<dbReference type="EMBL" id="CP060633">
    <property type="protein sequence ID" value="QNM02257.1"/>
    <property type="molecule type" value="Genomic_DNA"/>
</dbReference>